<sequence length="124" mass="13326">MGLDLGGVGGGSLGSEGTGDLQSSTGEQRHHYKKDNSNERSGEIRINEKSKRLERKLNYNEGAGARPVAHWPGALRRALPISCHPPAVAEACNFHLRTTSAHSGLSLLICTCSRQDIQPLSSNH</sequence>
<accession>A0A8T2P669</accession>
<reference evidence="2" key="1">
    <citation type="thesis" date="2021" institute="BYU ScholarsArchive" country="Provo, UT, USA">
        <title>Applications of and Algorithms for Genome Assembly and Genomic Analyses with an Emphasis on Marine Teleosts.</title>
        <authorList>
            <person name="Pickett B.D."/>
        </authorList>
    </citation>
    <scope>NUCLEOTIDE SEQUENCE</scope>
    <source>
        <strain evidence="2">HI-2016</strain>
    </source>
</reference>
<protein>
    <submittedName>
        <fullName evidence="2">Uncharacterized protein</fullName>
    </submittedName>
</protein>
<gene>
    <name evidence="2" type="ORF">JZ751_029331</name>
</gene>
<proteinExistence type="predicted"/>
<dbReference type="AlphaFoldDB" id="A0A8T2P669"/>
<feature type="region of interest" description="Disordered" evidence="1">
    <location>
        <begin position="1"/>
        <end position="49"/>
    </location>
</feature>
<organism evidence="2 3">
    <name type="scientific">Albula glossodonta</name>
    <name type="common">roundjaw bonefish</name>
    <dbReference type="NCBI Taxonomy" id="121402"/>
    <lineage>
        <taxon>Eukaryota</taxon>
        <taxon>Metazoa</taxon>
        <taxon>Chordata</taxon>
        <taxon>Craniata</taxon>
        <taxon>Vertebrata</taxon>
        <taxon>Euteleostomi</taxon>
        <taxon>Actinopterygii</taxon>
        <taxon>Neopterygii</taxon>
        <taxon>Teleostei</taxon>
        <taxon>Albuliformes</taxon>
        <taxon>Albulidae</taxon>
        <taxon>Albula</taxon>
    </lineage>
</organism>
<feature type="compositionally biased region" description="Gly residues" evidence="1">
    <location>
        <begin position="1"/>
        <end position="17"/>
    </location>
</feature>
<evidence type="ECO:0000313" key="2">
    <source>
        <dbReference type="EMBL" id="KAG9349013.1"/>
    </source>
</evidence>
<evidence type="ECO:0000256" key="1">
    <source>
        <dbReference type="SAM" id="MobiDB-lite"/>
    </source>
</evidence>
<dbReference type="EMBL" id="JAFBMS010000010">
    <property type="protein sequence ID" value="KAG9349013.1"/>
    <property type="molecule type" value="Genomic_DNA"/>
</dbReference>
<name>A0A8T2P669_9TELE</name>
<keyword evidence="3" id="KW-1185">Reference proteome</keyword>
<feature type="compositionally biased region" description="Basic and acidic residues" evidence="1">
    <location>
        <begin position="34"/>
        <end position="49"/>
    </location>
</feature>
<evidence type="ECO:0000313" key="3">
    <source>
        <dbReference type="Proteomes" id="UP000824540"/>
    </source>
</evidence>
<comment type="caution">
    <text evidence="2">The sequence shown here is derived from an EMBL/GenBank/DDBJ whole genome shotgun (WGS) entry which is preliminary data.</text>
</comment>
<dbReference type="Proteomes" id="UP000824540">
    <property type="component" value="Unassembled WGS sequence"/>
</dbReference>